<dbReference type="AlphaFoldDB" id="A0AAW2GEV8"/>
<protein>
    <submittedName>
        <fullName evidence="1">Uncharacterized protein</fullName>
    </submittedName>
</protein>
<accession>A0AAW2GEV8</accession>
<evidence type="ECO:0000313" key="2">
    <source>
        <dbReference type="Proteomes" id="UP001430953"/>
    </source>
</evidence>
<reference evidence="1 2" key="1">
    <citation type="submission" date="2023-03" db="EMBL/GenBank/DDBJ databases">
        <title>High recombination rates correlate with genetic variation in Cardiocondyla obscurior ants.</title>
        <authorList>
            <person name="Errbii M."/>
        </authorList>
    </citation>
    <scope>NUCLEOTIDE SEQUENCE [LARGE SCALE GENOMIC DNA]</scope>
    <source>
        <strain evidence="1">Alpha-2009</strain>
        <tissue evidence="1">Whole body</tissue>
    </source>
</reference>
<proteinExistence type="predicted"/>
<organism evidence="1 2">
    <name type="scientific">Cardiocondyla obscurior</name>
    <dbReference type="NCBI Taxonomy" id="286306"/>
    <lineage>
        <taxon>Eukaryota</taxon>
        <taxon>Metazoa</taxon>
        <taxon>Ecdysozoa</taxon>
        <taxon>Arthropoda</taxon>
        <taxon>Hexapoda</taxon>
        <taxon>Insecta</taxon>
        <taxon>Pterygota</taxon>
        <taxon>Neoptera</taxon>
        <taxon>Endopterygota</taxon>
        <taxon>Hymenoptera</taxon>
        <taxon>Apocrita</taxon>
        <taxon>Aculeata</taxon>
        <taxon>Formicoidea</taxon>
        <taxon>Formicidae</taxon>
        <taxon>Myrmicinae</taxon>
        <taxon>Cardiocondyla</taxon>
    </lineage>
</organism>
<keyword evidence="2" id="KW-1185">Reference proteome</keyword>
<dbReference type="EMBL" id="JADYXP020000004">
    <property type="protein sequence ID" value="KAL0126085.1"/>
    <property type="molecule type" value="Genomic_DNA"/>
</dbReference>
<sequence>MLQSPAELYNSVEAHADCVLARRRLRLGLELRPVLITIFILLCNSGSNSENGWWTGRSHDTRLGRADFTITRLISF</sequence>
<comment type="caution">
    <text evidence="1">The sequence shown here is derived from an EMBL/GenBank/DDBJ whole genome shotgun (WGS) entry which is preliminary data.</text>
</comment>
<evidence type="ECO:0000313" key="1">
    <source>
        <dbReference type="EMBL" id="KAL0126085.1"/>
    </source>
</evidence>
<name>A0AAW2GEV8_9HYME</name>
<gene>
    <name evidence="1" type="ORF">PUN28_004895</name>
</gene>
<dbReference type="Proteomes" id="UP001430953">
    <property type="component" value="Unassembled WGS sequence"/>
</dbReference>